<dbReference type="Gene3D" id="1.10.260.40">
    <property type="entry name" value="lambda repressor-like DNA-binding domains"/>
    <property type="match status" value="1"/>
</dbReference>
<dbReference type="GO" id="GO:0003677">
    <property type="term" value="F:DNA binding"/>
    <property type="evidence" value="ECO:0007669"/>
    <property type="project" value="UniProtKB-KW"/>
</dbReference>
<dbReference type="SUPFAM" id="SSF47413">
    <property type="entry name" value="lambda repressor-like DNA-binding domains"/>
    <property type="match status" value="1"/>
</dbReference>
<proteinExistence type="predicted"/>
<dbReference type="PROSITE" id="PS50943">
    <property type="entry name" value="HTH_CROC1"/>
    <property type="match status" value="1"/>
</dbReference>
<organism evidence="3">
    <name type="scientific">uncultured Desulfobacterium sp</name>
    <dbReference type="NCBI Taxonomy" id="201089"/>
    <lineage>
        <taxon>Bacteria</taxon>
        <taxon>Pseudomonadati</taxon>
        <taxon>Thermodesulfobacteriota</taxon>
        <taxon>Desulfobacteria</taxon>
        <taxon>Desulfobacterales</taxon>
        <taxon>Desulfobacteriaceae</taxon>
        <taxon>Desulfobacterium</taxon>
        <taxon>environmental samples</taxon>
    </lineage>
</organism>
<accession>A0A445N2G9</accession>
<keyword evidence="1" id="KW-0238">DNA-binding</keyword>
<gene>
    <name evidence="3" type="ORF">PITCH_A780023</name>
</gene>
<dbReference type="PANTHER" id="PTHR46797:SF1">
    <property type="entry name" value="METHYLPHOSPHONATE SYNTHASE"/>
    <property type="match status" value="1"/>
</dbReference>
<dbReference type="InterPro" id="IPR001387">
    <property type="entry name" value="Cro/C1-type_HTH"/>
</dbReference>
<name>A0A445N2G9_9BACT</name>
<dbReference type="GO" id="GO:0005829">
    <property type="term" value="C:cytosol"/>
    <property type="evidence" value="ECO:0007669"/>
    <property type="project" value="TreeGrafter"/>
</dbReference>
<evidence type="ECO:0000313" key="3">
    <source>
        <dbReference type="EMBL" id="SPD75893.1"/>
    </source>
</evidence>
<dbReference type="PANTHER" id="PTHR46797">
    <property type="entry name" value="HTH-TYPE TRANSCRIPTIONAL REGULATOR"/>
    <property type="match status" value="1"/>
</dbReference>
<sequence length="81" mass="9154">MLFDIGQKIREVRKSRKISQAELAKALGMSRTTIGQIENGTVQEIGVRKLIRVLEFLGLELSVRQAGSPPTLEELREEENF</sequence>
<feature type="domain" description="HTH cro/C1-type" evidence="2">
    <location>
        <begin position="9"/>
        <end position="64"/>
    </location>
</feature>
<dbReference type="InterPro" id="IPR050807">
    <property type="entry name" value="TransReg_Diox_bact_type"/>
</dbReference>
<dbReference type="AlphaFoldDB" id="A0A445N2G9"/>
<dbReference type="Pfam" id="PF01381">
    <property type="entry name" value="HTH_3"/>
    <property type="match status" value="1"/>
</dbReference>
<dbReference type="GO" id="GO:0003700">
    <property type="term" value="F:DNA-binding transcription factor activity"/>
    <property type="evidence" value="ECO:0007669"/>
    <property type="project" value="InterPro"/>
</dbReference>
<dbReference type="PROSITE" id="PS00716">
    <property type="entry name" value="SIGMA70_2"/>
    <property type="match status" value="1"/>
</dbReference>
<reference evidence="3" key="1">
    <citation type="submission" date="2018-01" db="EMBL/GenBank/DDBJ databases">
        <authorList>
            <person name="Regsiter A."/>
            <person name="William W."/>
        </authorList>
    </citation>
    <scope>NUCLEOTIDE SEQUENCE</scope>
    <source>
        <strain evidence="3">TRIP AH-1</strain>
    </source>
</reference>
<dbReference type="GO" id="GO:0006352">
    <property type="term" value="P:DNA-templated transcription initiation"/>
    <property type="evidence" value="ECO:0007669"/>
    <property type="project" value="InterPro"/>
</dbReference>
<dbReference type="CDD" id="cd00093">
    <property type="entry name" value="HTH_XRE"/>
    <property type="match status" value="1"/>
</dbReference>
<dbReference type="InterPro" id="IPR000943">
    <property type="entry name" value="RNA_pol_sigma70"/>
</dbReference>
<evidence type="ECO:0000256" key="1">
    <source>
        <dbReference type="ARBA" id="ARBA00023125"/>
    </source>
</evidence>
<evidence type="ECO:0000259" key="2">
    <source>
        <dbReference type="PROSITE" id="PS50943"/>
    </source>
</evidence>
<protein>
    <submittedName>
        <fullName evidence="3">Transcriptional regulator, XRE family</fullName>
    </submittedName>
</protein>
<dbReference type="SMART" id="SM00530">
    <property type="entry name" value="HTH_XRE"/>
    <property type="match status" value="1"/>
</dbReference>
<dbReference type="InterPro" id="IPR010982">
    <property type="entry name" value="Lambda_DNA-bd_dom_sf"/>
</dbReference>
<dbReference type="EMBL" id="OJIN01000223">
    <property type="protein sequence ID" value="SPD75893.1"/>
    <property type="molecule type" value="Genomic_DNA"/>
</dbReference>